<comment type="caution">
    <text evidence="1">The sequence shown here is derived from an EMBL/GenBank/DDBJ whole genome shotgun (WGS) entry which is preliminary data.</text>
</comment>
<keyword evidence="2" id="KW-1185">Reference proteome</keyword>
<accession>A0A392VJV7</accession>
<evidence type="ECO:0000313" key="1">
    <source>
        <dbReference type="EMBL" id="MCI88197.1"/>
    </source>
</evidence>
<proteinExistence type="predicted"/>
<dbReference type="AlphaFoldDB" id="A0A392VJV7"/>
<organism evidence="1 2">
    <name type="scientific">Trifolium medium</name>
    <dbReference type="NCBI Taxonomy" id="97028"/>
    <lineage>
        <taxon>Eukaryota</taxon>
        <taxon>Viridiplantae</taxon>
        <taxon>Streptophyta</taxon>
        <taxon>Embryophyta</taxon>
        <taxon>Tracheophyta</taxon>
        <taxon>Spermatophyta</taxon>
        <taxon>Magnoliopsida</taxon>
        <taxon>eudicotyledons</taxon>
        <taxon>Gunneridae</taxon>
        <taxon>Pentapetalae</taxon>
        <taxon>rosids</taxon>
        <taxon>fabids</taxon>
        <taxon>Fabales</taxon>
        <taxon>Fabaceae</taxon>
        <taxon>Papilionoideae</taxon>
        <taxon>50 kb inversion clade</taxon>
        <taxon>NPAAA clade</taxon>
        <taxon>Hologalegina</taxon>
        <taxon>IRL clade</taxon>
        <taxon>Trifolieae</taxon>
        <taxon>Trifolium</taxon>
    </lineage>
</organism>
<dbReference type="Proteomes" id="UP000265520">
    <property type="component" value="Unassembled WGS sequence"/>
</dbReference>
<name>A0A392VJV7_9FABA</name>
<evidence type="ECO:0000313" key="2">
    <source>
        <dbReference type="Proteomes" id="UP000265520"/>
    </source>
</evidence>
<dbReference type="EMBL" id="LXQA011186780">
    <property type="protein sequence ID" value="MCI88197.1"/>
    <property type="molecule type" value="Genomic_DNA"/>
</dbReference>
<protein>
    <submittedName>
        <fullName evidence="1">Uncharacterized protein</fullName>
    </submittedName>
</protein>
<sequence length="49" mass="5236">CLSEHVGVSTLVCSPEHVGVLARARWCARPSTFVCSSEHVGVLVQSELV</sequence>
<feature type="non-terminal residue" evidence="1">
    <location>
        <position position="1"/>
    </location>
</feature>
<reference evidence="1 2" key="1">
    <citation type="journal article" date="2018" name="Front. Plant Sci.">
        <title>Red Clover (Trifolium pratense) and Zigzag Clover (T. medium) - A Picture of Genomic Similarities and Differences.</title>
        <authorList>
            <person name="Dluhosova J."/>
            <person name="Istvanek J."/>
            <person name="Nedelnik J."/>
            <person name="Repkova J."/>
        </authorList>
    </citation>
    <scope>NUCLEOTIDE SEQUENCE [LARGE SCALE GENOMIC DNA]</scope>
    <source>
        <strain evidence="2">cv. 10/8</strain>
        <tissue evidence="1">Leaf</tissue>
    </source>
</reference>